<feature type="chain" id="PRO_5020501285" evidence="2">
    <location>
        <begin position="25"/>
        <end position="326"/>
    </location>
</feature>
<dbReference type="InterPro" id="IPR042100">
    <property type="entry name" value="Bug_dom1"/>
</dbReference>
<evidence type="ECO:0000313" key="3">
    <source>
        <dbReference type="EMBL" id="THV38970.1"/>
    </source>
</evidence>
<dbReference type="RefSeq" id="WP_136537955.1">
    <property type="nucleotide sequence ID" value="NZ_STGU01000001.1"/>
</dbReference>
<dbReference type="Proteomes" id="UP000307378">
    <property type="component" value="Unassembled WGS sequence"/>
</dbReference>
<dbReference type="PIRSF" id="PIRSF017082">
    <property type="entry name" value="YflP"/>
    <property type="match status" value="1"/>
</dbReference>
<reference evidence="3 4" key="1">
    <citation type="submission" date="2019-04" db="EMBL/GenBank/DDBJ databases">
        <title>genome sequence of strain W3.</title>
        <authorList>
            <person name="Gao J."/>
            <person name="Sun J."/>
        </authorList>
    </citation>
    <scope>NUCLEOTIDE SEQUENCE [LARGE SCALE GENOMIC DNA]</scope>
    <source>
        <strain evidence="3 4">W3</strain>
    </source>
</reference>
<sequence>MTFFKSLFSATAITATFIAASASAQTYPERSITMVVPFAAGGPTDTVARLVAESMSKDLGQQVLVENVGGAGGTLGAGRVASAEPDGYTVLLHHIGMATSATLYRKLAYDPLNAFDYVGLVTEVPMTIVARKDFEPADLKGLVEYVKANKDQVTVANAGIGAASHLCGMLFMSQIETSLVTVPYKGTGPAMTDLLGGQVDIMCDQTTNTTKQIQGGTIKAYAVTSPERLSVLPDVPTAAEGGLNDFQVGIWHGVYTPKGTPPEAIEKLTASLQKALKDENVVARFAELGTAPSPEADVTPEALKAKLEGEIARWKPVIEAAGQYAD</sequence>
<dbReference type="SUPFAM" id="SSF53850">
    <property type="entry name" value="Periplasmic binding protein-like II"/>
    <property type="match status" value="1"/>
</dbReference>
<feature type="signal peptide" evidence="2">
    <location>
        <begin position="1"/>
        <end position="24"/>
    </location>
</feature>
<proteinExistence type="inferred from homology"/>
<keyword evidence="2" id="KW-0732">Signal</keyword>
<dbReference type="PANTHER" id="PTHR42928">
    <property type="entry name" value="TRICARBOXYLATE-BINDING PROTEIN"/>
    <property type="match status" value="1"/>
</dbReference>
<dbReference type="AlphaFoldDB" id="A0A4S8Q4I9"/>
<evidence type="ECO:0000256" key="1">
    <source>
        <dbReference type="ARBA" id="ARBA00006987"/>
    </source>
</evidence>
<name>A0A4S8Q4I9_9HYPH</name>
<dbReference type="EMBL" id="STGU01000001">
    <property type="protein sequence ID" value="THV38970.1"/>
    <property type="molecule type" value="Genomic_DNA"/>
</dbReference>
<dbReference type="Pfam" id="PF03401">
    <property type="entry name" value="TctC"/>
    <property type="match status" value="1"/>
</dbReference>
<organism evidence="3 4">
    <name type="scientific">Rhizobium rosettiformans W3</name>
    <dbReference type="NCBI Taxonomy" id="538378"/>
    <lineage>
        <taxon>Bacteria</taxon>
        <taxon>Pseudomonadati</taxon>
        <taxon>Pseudomonadota</taxon>
        <taxon>Alphaproteobacteria</taxon>
        <taxon>Hyphomicrobiales</taxon>
        <taxon>Rhizobiaceae</taxon>
        <taxon>Rhizobium/Agrobacterium group</taxon>
        <taxon>Rhizobium</taxon>
    </lineage>
</organism>
<gene>
    <name evidence="3" type="ORF">FAA86_00945</name>
</gene>
<evidence type="ECO:0000256" key="2">
    <source>
        <dbReference type="SAM" id="SignalP"/>
    </source>
</evidence>
<dbReference type="Gene3D" id="3.40.190.150">
    <property type="entry name" value="Bordetella uptake gene, domain 1"/>
    <property type="match status" value="1"/>
</dbReference>
<dbReference type="Gene3D" id="3.40.190.10">
    <property type="entry name" value="Periplasmic binding protein-like II"/>
    <property type="match status" value="1"/>
</dbReference>
<comment type="caution">
    <text evidence="3">The sequence shown here is derived from an EMBL/GenBank/DDBJ whole genome shotgun (WGS) entry which is preliminary data.</text>
</comment>
<evidence type="ECO:0000313" key="4">
    <source>
        <dbReference type="Proteomes" id="UP000307378"/>
    </source>
</evidence>
<protein>
    <submittedName>
        <fullName evidence="3">Tripartite tricarboxylate transporter substrate binding protein BugD</fullName>
    </submittedName>
</protein>
<accession>A0A4S8Q4I9</accession>
<dbReference type="PANTHER" id="PTHR42928:SF5">
    <property type="entry name" value="BLR1237 PROTEIN"/>
    <property type="match status" value="1"/>
</dbReference>
<comment type="similarity">
    <text evidence="1">Belongs to the UPF0065 (bug) family.</text>
</comment>
<dbReference type="InterPro" id="IPR005064">
    <property type="entry name" value="BUG"/>
</dbReference>